<dbReference type="Pfam" id="PF13383">
    <property type="entry name" value="Methyltransf_22"/>
    <property type="match status" value="1"/>
</dbReference>
<dbReference type="InParanoid" id="F6UKM1"/>
<dbReference type="PANTHER" id="PTHR32026">
    <property type="entry name" value="METHYLTRANSFERASE-LIKE PROTEIN 24"/>
    <property type="match status" value="1"/>
</dbReference>
<dbReference type="PANTHER" id="PTHR32026:SF10">
    <property type="entry name" value="METHYLTRANSFERASE-LIKE PROTEIN 24-RELATED"/>
    <property type="match status" value="1"/>
</dbReference>
<dbReference type="InterPro" id="IPR025714">
    <property type="entry name" value="Methyltranfer_dom"/>
</dbReference>
<evidence type="ECO:0000259" key="1">
    <source>
        <dbReference type="Pfam" id="PF13383"/>
    </source>
</evidence>
<accession>F6UKM1</accession>
<proteinExistence type="predicted"/>
<dbReference type="Ensembl" id="ENSCINT00000027422.2">
    <property type="protein sequence ID" value="ENSCINP00000027176.2"/>
    <property type="gene ID" value="ENSCING00000001159.3"/>
</dbReference>
<protein>
    <recommendedName>
        <fullName evidence="1">Methyltransferase domain-containing protein</fullName>
    </recommendedName>
</protein>
<sequence length="186" mass="21687">MGRKGCEVHSFDPSIELKDGLVRESGVKYHKVGIASRDIESNEYGWKLMTLASVHRYLNHVGDCIEYLKVDTDDPLTGGFEDQVMREILDTGMHERIQHFSMEVHLPGPLMHPDHGRRCKVLYNLFTRLEGVGYKLFITTDNVRGAQHRRKTTSFTQLTKKHDIMDKKTRIYWEMSFINTKFKPCR</sequence>
<evidence type="ECO:0000313" key="2">
    <source>
        <dbReference type="Ensembl" id="ENSCINP00000027176.2"/>
    </source>
</evidence>
<dbReference type="GeneTree" id="ENSGT00940000169183"/>
<keyword evidence="3" id="KW-1185">Reference proteome</keyword>
<reference evidence="3" key="1">
    <citation type="journal article" date="2002" name="Science">
        <title>The draft genome of Ciona intestinalis: insights into chordate and vertebrate origins.</title>
        <authorList>
            <person name="Dehal P."/>
            <person name="Satou Y."/>
            <person name="Campbell R.K."/>
            <person name="Chapman J."/>
            <person name="Degnan B."/>
            <person name="De Tomaso A."/>
            <person name="Davidson B."/>
            <person name="Di Gregorio A."/>
            <person name="Gelpke M."/>
            <person name="Goodstein D.M."/>
            <person name="Harafuji N."/>
            <person name="Hastings K.E."/>
            <person name="Ho I."/>
            <person name="Hotta K."/>
            <person name="Huang W."/>
            <person name="Kawashima T."/>
            <person name="Lemaire P."/>
            <person name="Martinez D."/>
            <person name="Meinertzhagen I.A."/>
            <person name="Necula S."/>
            <person name="Nonaka M."/>
            <person name="Putnam N."/>
            <person name="Rash S."/>
            <person name="Saiga H."/>
            <person name="Satake M."/>
            <person name="Terry A."/>
            <person name="Yamada L."/>
            <person name="Wang H.G."/>
            <person name="Awazu S."/>
            <person name="Azumi K."/>
            <person name="Boore J."/>
            <person name="Branno M."/>
            <person name="Chin-Bow S."/>
            <person name="DeSantis R."/>
            <person name="Doyle S."/>
            <person name="Francino P."/>
            <person name="Keys D.N."/>
            <person name="Haga S."/>
            <person name="Hayashi H."/>
            <person name="Hino K."/>
            <person name="Imai K.S."/>
            <person name="Inaba K."/>
            <person name="Kano S."/>
            <person name="Kobayashi K."/>
            <person name="Kobayashi M."/>
            <person name="Lee B.I."/>
            <person name="Makabe K.W."/>
            <person name="Manohar C."/>
            <person name="Matassi G."/>
            <person name="Medina M."/>
            <person name="Mochizuki Y."/>
            <person name="Mount S."/>
            <person name="Morishita T."/>
            <person name="Miura S."/>
            <person name="Nakayama A."/>
            <person name="Nishizaka S."/>
            <person name="Nomoto H."/>
            <person name="Ohta F."/>
            <person name="Oishi K."/>
            <person name="Rigoutsos I."/>
            <person name="Sano M."/>
            <person name="Sasaki A."/>
            <person name="Sasakura Y."/>
            <person name="Shoguchi E."/>
            <person name="Shin-i T."/>
            <person name="Spagnuolo A."/>
            <person name="Stainier D."/>
            <person name="Suzuki M.M."/>
            <person name="Tassy O."/>
            <person name="Takatori N."/>
            <person name="Tokuoka M."/>
            <person name="Yagi K."/>
            <person name="Yoshizaki F."/>
            <person name="Wada S."/>
            <person name="Zhang C."/>
            <person name="Hyatt P.D."/>
            <person name="Larimer F."/>
            <person name="Detter C."/>
            <person name="Doggett N."/>
            <person name="Glavina T."/>
            <person name="Hawkins T."/>
            <person name="Richardson P."/>
            <person name="Lucas S."/>
            <person name="Kohara Y."/>
            <person name="Levine M."/>
            <person name="Satoh N."/>
            <person name="Rokhsar D.S."/>
        </authorList>
    </citation>
    <scope>NUCLEOTIDE SEQUENCE [LARGE SCALE GENOMIC DNA]</scope>
</reference>
<name>F6UKM1_CIOIN</name>
<reference evidence="2" key="3">
    <citation type="submission" date="2025-09" db="UniProtKB">
        <authorList>
            <consortium name="Ensembl"/>
        </authorList>
    </citation>
    <scope>IDENTIFICATION</scope>
</reference>
<dbReference type="AlphaFoldDB" id="F6UKM1"/>
<dbReference type="HOGENOM" id="CLU_072082_1_0_1"/>
<organism evidence="2 3">
    <name type="scientific">Ciona intestinalis</name>
    <name type="common">Transparent sea squirt</name>
    <name type="synonym">Ascidia intestinalis</name>
    <dbReference type="NCBI Taxonomy" id="7719"/>
    <lineage>
        <taxon>Eukaryota</taxon>
        <taxon>Metazoa</taxon>
        <taxon>Chordata</taxon>
        <taxon>Tunicata</taxon>
        <taxon>Ascidiacea</taxon>
        <taxon>Phlebobranchia</taxon>
        <taxon>Cionidae</taxon>
        <taxon>Ciona</taxon>
    </lineage>
</organism>
<dbReference type="InterPro" id="IPR026913">
    <property type="entry name" value="METTL24"/>
</dbReference>
<feature type="domain" description="Methyltransferase" evidence="1">
    <location>
        <begin position="2"/>
        <end position="143"/>
    </location>
</feature>
<reference evidence="2" key="2">
    <citation type="submission" date="2025-08" db="UniProtKB">
        <authorList>
            <consortium name="Ensembl"/>
        </authorList>
    </citation>
    <scope>IDENTIFICATION</scope>
</reference>
<evidence type="ECO:0000313" key="3">
    <source>
        <dbReference type="Proteomes" id="UP000008144"/>
    </source>
</evidence>
<dbReference type="Proteomes" id="UP000008144">
    <property type="component" value="Unassembled WGS sequence"/>
</dbReference>